<proteinExistence type="predicted"/>
<protein>
    <recommendedName>
        <fullName evidence="3">Alginate export protein</fullName>
    </recommendedName>
</protein>
<dbReference type="RefSeq" id="WP_131838330.1">
    <property type="nucleotide sequence ID" value="NZ_SLWB01000002.1"/>
</dbReference>
<dbReference type="OrthoDB" id="5383458at2"/>
<accession>A0A4R2EUH1</accession>
<evidence type="ECO:0008006" key="3">
    <source>
        <dbReference type="Google" id="ProtNLM"/>
    </source>
</evidence>
<reference evidence="1 2" key="1">
    <citation type="submission" date="2019-03" db="EMBL/GenBank/DDBJ databases">
        <title>Genomic Encyclopedia of Archaeal and Bacterial Type Strains, Phase II (KMG-II): from individual species to whole genera.</title>
        <authorList>
            <person name="Goeker M."/>
        </authorList>
    </citation>
    <scope>NUCLEOTIDE SEQUENCE [LARGE SCALE GENOMIC DNA]</scope>
    <source>
        <strain evidence="1 2">RL-C</strain>
    </source>
</reference>
<dbReference type="AlphaFoldDB" id="A0A4R2EUH1"/>
<organism evidence="1 2">
    <name type="scientific">Acetobacteroides hydrogenigenes</name>
    <dbReference type="NCBI Taxonomy" id="979970"/>
    <lineage>
        <taxon>Bacteria</taxon>
        <taxon>Pseudomonadati</taxon>
        <taxon>Bacteroidota</taxon>
        <taxon>Bacteroidia</taxon>
        <taxon>Bacteroidales</taxon>
        <taxon>Rikenellaceae</taxon>
        <taxon>Acetobacteroides</taxon>
    </lineage>
</organism>
<comment type="caution">
    <text evidence="1">The sequence shown here is derived from an EMBL/GenBank/DDBJ whole genome shotgun (WGS) entry which is preliminary data.</text>
</comment>
<dbReference type="Proteomes" id="UP000294830">
    <property type="component" value="Unassembled WGS sequence"/>
</dbReference>
<name>A0A4R2EUH1_9BACT</name>
<sequence length="398" mass="44851">MILNTHIQPTTTRRIIILLLTIFTHLYGYSQDTLQQPKLLVNGYVKDVEMVLFQKERSYNTSANFLHNRINLKWLPTASVTASLELRNQLVWGNLLKKYPAYGDLLATDPRYADLSFNVFSERLALLNVAVDRAWVQYSMGKLQLVAGRQRISWGQTFVWNPNDIFNTYSYFDFDYEEKPGCDALRLQYYPKATSVIEVAAKVNPRGKATVAGLYRFNRLEYDFQLIGGIVDETDIALGAGWSGQLLDGGFRGEATCFLPKRRFLKSDGVLVASVGYDYTFESSLFIQTEVLYNGSRETVNLLSLGQLSGGGLSAKNIFVPSFSVFGSASYPVTPLFTCALSSIVNPKYELLFVIPSVSISLKENLELNLNAQLLWSYGAGDSYQNLYALFGRLKWSF</sequence>
<keyword evidence="2" id="KW-1185">Reference proteome</keyword>
<evidence type="ECO:0000313" key="1">
    <source>
        <dbReference type="EMBL" id="TCN72275.1"/>
    </source>
</evidence>
<evidence type="ECO:0000313" key="2">
    <source>
        <dbReference type="Proteomes" id="UP000294830"/>
    </source>
</evidence>
<gene>
    <name evidence="1" type="ORF">CLV25_102241</name>
</gene>
<dbReference type="EMBL" id="SLWB01000002">
    <property type="protein sequence ID" value="TCN72275.1"/>
    <property type="molecule type" value="Genomic_DNA"/>
</dbReference>